<protein>
    <submittedName>
        <fullName evidence="1">Uncharacterized protein</fullName>
    </submittedName>
</protein>
<organism evidence="1 2">
    <name type="scientific">Flavobacterium arcticum</name>
    <dbReference type="NCBI Taxonomy" id="1784713"/>
    <lineage>
        <taxon>Bacteria</taxon>
        <taxon>Pseudomonadati</taxon>
        <taxon>Bacteroidota</taxon>
        <taxon>Flavobacteriia</taxon>
        <taxon>Flavobacteriales</taxon>
        <taxon>Flavobacteriaceae</taxon>
        <taxon>Flavobacterium</taxon>
    </lineage>
</organism>
<dbReference type="RefSeq" id="WP_114677294.1">
    <property type="nucleotide sequence ID" value="NZ_CP031188.1"/>
</dbReference>
<dbReference type="OrthoDB" id="1205007at2"/>
<sequence>MPSSNIQIARRYYPKLSEIVTVDDLPESLSFIQEGLNAIFDKIHYKNLQYSKSYRGDSAFYSLDIVTKQDIGLNLLGNIRLILNPDATDSNISSFPVRVEYQWEILGYLRSFSLDDFAFSPEAFFNIGLQVFRIDDGQIVANTFNFFVNPTGSETKFENFASSIDEVYPNSSFTLPENPTIDTVTESINNDPELGSVAEVIFNIYILRDNSTEVADADTIKANLEKFFTVISPGGIQEYIKKIIVPRAKASFLLSAGLQFPREYLKPVYDEEGNSPLTTQTGEPLEVIPTIDGEGNPKVTLLFGEAEFFADTEKGLGYSLEFNITSNNYAQIGNTGLIVYLNNLKIDLSKDSNIPEADSDGRPPEFIGVYAEQLDIFLPKKWFKKDSGQTLKISGKTLLIGTGGISGTIGITPTYAVNNDGEIENYYQDYFDIDYPVTVISGQGTEVEINSYNALVTYMNTLTAQEQLKFKYPINLVDATTNNTVVIPNEKEYNSYINLLQISDNNALWFDLGGNGSKSWRLGFKSFDVTFKQNQVVDSHLHASVELPKFKNEGQENGVAVVDVYGEWKSWEDFELSASFLPDGLPLNLFGLLTITFQTAKIGSEEGDFFIEADTKISFPEGTLAYSLFNGQEIDLPAIRVYFDGRFEIVGGNAFIPVNFTLPIGPIEMSVTGIHFGSIQRERGGKMRKYNYIGFDGGISVDPFGIDVRGNGVKYYYTIDNDEHPDNYSDDYFHISTLEIDLIIPGTATPTEAIAIIKGSLTIPEPGVSTEYRGSISIQLPKPMIYGSAAMRLNPRYPAFLIDASVEFPVPIPLGPVGIFGFRGLLGYRYVAEKQAIGLTEDDTWYDYYMTPQRGINVDKFSGPEQTTEYNSAFSVGVGASIATMDGGGRTASLRAMLLLSLPSMFAIDAGLTILSERLGMAEEDPSSPPFYAFVIIGDDSLEFGAGANYQFNKSQGWLLDIKAEIQAGFFFKNQRPWYINFGTKQTPITSTLFKTVLNIKSLSFLMLSASGIEAGARVDFDFDLFIAKLYASLEVGGYISFERPQIGGYMRAEGSIKIDFWIFNLSAEVKTYFSIELPKPFLIIAQFSLRVCASISYGFGRITICRDLPFTIKWSKNNTLDAAPIPSLTYQAVNDPDYAKKIQTSNFVKGVHMMTFETFEVQYLGVNSGIPDHNNINNIIPLDTYIDIKVEKGLIPSAVSGIIGGHTGGSTKYVDLIPPKQQLPGGKTVRQVKHKYSIEEIEIKAWSGNLNEWVDYHPYKAIAPEENVGNLKVGYWQKNNGGNYYDTIRLLATTPFAFLDGAEPGWFIPEQYGITPSTLFCTATDVETFCFDVLNKNLNKTYYPPIHYNADFINGAYLNIKGYFSQEVSSEPLGEILAVNDTMVVSDIANPFGYEKSLTFDSYNTLVITLPEPTAKTELKLTTSGQGATIRYFRTIINDDSILQHFALIEEVYKTSTELQSPVVFDNTINYSNIRNVSKIEITPDSASGNEIYELETQLAELMNTAEEASEGISYTILQGEDLITFNNITAEIAYLKSLGCSQDVGSPCNKDENLCDLASKLSSLYMDGFIELSINNVYDYCMNKDYYTSIILELENFDSSNPEYGLIGNHLSTLYVDYKEKLDKLIDWCGTPEVSDSEVLDYYNAFMQTANSIISTVTGLGNCDCGESDEELCSLHSDLTDLFNSSFLPLDGKDVYTYCDYLQYYDNIITILVEFDANHPDYLLIGEYITTHFEEFKQQLIFLKSWCENTSGTVEEILDAYNMMQNSGSTIINIIGSMGNCNEEQYIMLNCKTSVQSLCWQTLENFEYMQTIPAQEDVEADIQAMIEGVEKTVQPVWRPNTTYYIKFKLKDEVDNGQRPEGTFDYYYGFKTVGPVGHFHKYPNAYTMPPNSSIEEFSVASLNKYIDYKRSYPNADGNILLAKPLFYGNEQCTINIYFSKDFAYHMLNTWKAYPNAQNVEALPEIKGAMHLAIKDPVSDVIIPYPLPQDWETHETVPETIPNGDGLTPWSVNSEPPLSLDIQIFNDFIENSGDITCQIDLGDLIKPASYYYTVQLSNLKPRKLYTALVYNAFDENMDGNIADQTSLDAEGNLKIDYEESQKVHEFVFQTSRYANFTEQVMSYVLKEKDENGNVINEKEAVFEINTTLTTQQAQTALTLVSGSTNTDTEALALQFYHPFDRVLEGIFGLTPPDPPTTTDFIKIKDVSSGNIVALLIRNPEPFNNPKIPIADILDTIQVVDQSTQMGDENYKTLFSKDYSQAIIMNQSASINTGTLPFQFKYKTYTALDLVEADTVTFNIIITE</sequence>
<dbReference type="EMBL" id="CP031188">
    <property type="protein sequence ID" value="AXG73533.1"/>
    <property type="molecule type" value="Genomic_DNA"/>
</dbReference>
<dbReference type="KEGG" id="fat:DVK85_04515"/>
<proteinExistence type="predicted"/>
<dbReference type="Proteomes" id="UP000253951">
    <property type="component" value="Chromosome"/>
</dbReference>
<evidence type="ECO:0000313" key="1">
    <source>
        <dbReference type="EMBL" id="AXG73533.1"/>
    </source>
</evidence>
<gene>
    <name evidence="1" type="ORF">DVK85_04515</name>
</gene>
<name>A0A345HAC3_9FLAO</name>
<keyword evidence="2" id="KW-1185">Reference proteome</keyword>
<accession>A0A345HAC3</accession>
<evidence type="ECO:0000313" key="2">
    <source>
        <dbReference type="Proteomes" id="UP000253951"/>
    </source>
</evidence>
<reference evidence="1 2" key="1">
    <citation type="submission" date="2018-07" db="EMBL/GenBank/DDBJ databases">
        <title>Complete genome sequence of Flavobacterium arcticum type strain SM1502T.</title>
        <authorList>
            <person name="Li Y."/>
            <person name="Li D.-D."/>
        </authorList>
    </citation>
    <scope>NUCLEOTIDE SEQUENCE [LARGE SCALE GENOMIC DNA]</scope>
    <source>
        <strain evidence="1 2">SM1502</strain>
    </source>
</reference>